<keyword evidence="2" id="KW-1185">Reference proteome</keyword>
<name>A6GBW2_9BACT</name>
<organism evidence="1 2">
    <name type="scientific">Plesiocystis pacifica SIR-1</name>
    <dbReference type="NCBI Taxonomy" id="391625"/>
    <lineage>
        <taxon>Bacteria</taxon>
        <taxon>Pseudomonadati</taxon>
        <taxon>Myxococcota</taxon>
        <taxon>Polyangia</taxon>
        <taxon>Nannocystales</taxon>
        <taxon>Nannocystaceae</taxon>
        <taxon>Plesiocystis</taxon>
    </lineage>
</organism>
<dbReference type="RefSeq" id="WP_006974203.1">
    <property type="nucleotide sequence ID" value="NZ_ABCS01000061.1"/>
</dbReference>
<evidence type="ECO:0000313" key="1">
    <source>
        <dbReference type="EMBL" id="EDM76635.1"/>
    </source>
</evidence>
<accession>A6GBW2</accession>
<sequence>MDATLERTLATLGAAIPQLQAVVLSAAPDGLIAWCWTRDREADIALGFAALDRAAAQCLEGLGSDLDSRGLMLTTDAHSICAAPLREVGEVGRELSPKLVLTSVFAGEIQRGMVMLHGTRIRMRVREALDGVWAGGPWRRELAEFLLGREAPELALARLSETSGVGLQRLAHASELDARERESVRAAIDRLQTAPLLN</sequence>
<proteinExistence type="predicted"/>
<reference evidence="1 2" key="1">
    <citation type="submission" date="2007-06" db="EMBL/GenBank/DDBJ databases">
        <authorList>
            <person name="Shimkets L."/>
            <person name="Ferriera S."/>
            <person name="Johnson J."/>
            <person name="Kravitz S."/>
            <person name="Beeson K."/>
            <person name="Sutton G."/>
            <person name="Rogers Y.-H."/>
            <person name="Friedman R."/>
            <person name="Frazier M."/>
            <person name="Venter J.C."/>
        </authorList>
    </citation>
    <scope>NUCLEOTIDE SEQUENCE [LARGE SCALE GENOMIC DNA]</scope>
    <source>
        <strain evidence="1 2">SIR-1</strain>
    </source>
</reference>
<dbReference type="Proteomes" id="UP000005801">
    <property type="component" value="Unassembled WGS sequence"/>
</dbReference>
<protein>
    <submittedName>
        <fullName evidence="1">Uncharacterized protein</fullName>
    </submittedName>
</protein>
<evidence type="ECO:0000313" key="2">
    <source>
        <dbReference type="Proteomes" id="UP000005801"/>
    </source>
</evidence>
<comment type="caution">
    <text evidence="1">The sequence shown here is derived from an EMBL/GenBank/DDBJ whole genome shotgun (WGS) entry which is preliminary data.</text>
</comment>
<dbReference type="EMBL" id="ABCS01000061">
    <property type="protein sequence ID" value="EDM76635.1"/>
    <property type="molecule type" value="Genomic_DNA"/>
</dbReference>
<dbReference type="STRING" id="391625.PPSIR1_18237"/>
<gene>
    <name evidence="1" type="ORF">PPSIR1_18237</name>
</gene>
<dbReference type="AlphaFoldDB" id="A6GBW2"/>